<name>A0ABD0KG52_9CAEN</name>
<dbReference type="Proteomes" id="UP001519460">
    <property type="component" value="Unassembled WGS sequence"/>
</dbReference>
<protein>
    <recommendedName>
        <fullName evidence="3">Secreted protein</fullName>
    </recommendedName>
</protein>
<accession>A0ABD0KG52</accession>
<evidence type="ECO:0000313" key="1">
    <source>
        <dbReference type="EMBL" id="KAK7485960.1"/>
    </source>
</evidence>
<keyword evidence="2" id="KW-1185">Reference proteome</keyword>
<dbReference type="AlphaFoldDB" id="A0ABD0KG52"/>
<proteinExistence type="predicted"/>
<reference evidence="1 2" key="1">
    <citation type="journal article" date="2023" name="Sci. Data">
        <title>Genome assembly of the Korean intertidal mud-creeper Batillaria attramentaria.</title>
        <authorList>
            <person name="Patra A.K."/>
            <person name="Ho P.T."/>
            <person name="Jun S."/>
            <person name="Lee S.J."/>
            <person name="Kim Y."/>
            <person name="Won Y.J."/>
        </authorList>
    </citation>
    <scope>NUCLEOTIDE SEQUENCE [LARGE SCALE GENOMIC DNA]</scope>
    <source>
        <strain evidence="1">Wonlab-2016</strain>
    </source>
</reference>
<gene>
    <name evidence="1" type="ORF">BaRGS_00022826</name>
</gene>
<dbReference type="EMBL" id="JACVVK020000186">
    <property type="protein sequence ID" value="KAK7485960.1"/>
    <property type="molecule type" value="Genomic_DNA"/>
</dbReference>
<organism evidence="1 2">
    <name type="scientific">Batillaria attramentaria</name>
    <dbReference type="NCBI Taxonomy" id="370345"/>
    <lineage>
        <taxon>Eukaryota</taxon>
        <taxon>Metazoa</taxon>
        <taxon>Spiralia</taxon>
        <taxon>Lophotrochozoa</taxon>
        <taxon>Mollusca</taxon>
        <taxon>Gastropoda</taxon>
        <taxon>Caenogastropoda</taxon>
        <taxon>Sorbeoconcha</taxon>
        <taxon>Cerithioidea</taxon>
        <taxon>Batillariidae</taxon>
        <taxon>Batillaria</taxon>
    </lineage>
</organism>
<comment type="caution">
    <text evidence="1">The sequence shown here is derived from an EMBL/GenBank/DDBJ whole genome shotgun (WGS) entry which is preliminary data.</text>
</comment>
<evidence type="ECO:0000313" key="2">
    <source>
        <dbReference type="Proteomes" id="UP001519460"/>
    </source>
</evidence>
<evidence type="ECO:0008006" key="3">
    <source>
        <dbReference type="Google" id="ProtNLM"/>
    </source>
</evidence>
<sequence length="107" mass="11715">MGQSYLIGCLRWGGDCHANEGRRAGGATAERASITKPKLFFRTCVFMTSLFAASLPSDCAFARVYAATEAGHVSGPLPKLDCVWVVLVFLLLPVEERQITENVLRPR</sequence>